<keyword evidence="1" id="KW-0560">Oxidoreductase</keyword>
<comment type="caution">
    <text evidence="1">The sequence shown here is derived from an EMBL/GenBank/DDBJ whole genome shotgun (WGS) entry which is preliminary data.</text>
</comment>
<dbReference type="Pfam" id="PF04268">
    <property type="entry name" value="SoxG"/>
    <property type="match status" value="1"/>
</dbReference>
<organism evidence="1 2">
    <name type="scientific">Cryobacterium roopkundense</name>
    <dbReference type="NCBI Taxonomy" id="1001240"/>
    <lineage>
        <taxon>Bacteria</taxon>
        <taxon>Bacillati</taxon>
        <taxon>Actinomycetota</taxon>
        <taxon>Actinomycetes</taxon>
        <taxon>Micrococcales</taxon>
        <taxon>Microbacteriaceae</taxon>
        <taxon>Cryobacterium</taxon>
    </lineage>
</organism>
<reference evidence="1 2" key="1">
    <citation type="submission" date="2020-08" db="EMBL/GenBank/DDBJ databases">
        <title>Sequencing the genomes of 1000 actinobacteria strains.</title>
        <authorList>
            <person name="Klenk H.-P."/>
        </authorList>
    </citation>
    <scope>NUCLEOTIDE SEQUENCE [LARGE SCALE GENOMIC DNA]</scope>
    <source>
        <strain evidence="1 2">DSM 21065</strain>
    </source>
</reference>
<evidence type="ECO:0000313" key="1">
    <source>
        <dbReference type="EMBL" id="MBB5641803.1"/>
    </source>
</evidence>
<dbReference type="GO" id="GO:0008115">
    <property type="term" value="F:sarcosine oxidase activity"/>
    <property type="evidence" value="ECO:0007669"/>
    <property type="project" value="UniProtKB-EC"/>
</dbReference>
<dbReference type="OrthoDB" id="9814782at2"/>
<dbReference type="SUPFAM" id="SSF103025">
    <property type="entry name" value="Folate-binding domain"/>
    <property type="match status" value="1"/>
</dbReference>
<name>A0A7W8ZXE7_9MICO</name>
<dbReference type="InterPro" id="IPR007375">
    <property type="entry name" value="SoxG"/>
</dbReference>
<dbReference type="Proteomes" id="UP000561726">
    <property type="component" value="Unassembled WGS sequence"/>
</dbReference>
<dbReference type="Gene3D" id="3.30.70.1520">
    <property type="entry name" value="Heterotetrameric sarcosine oxidase"/>
    <property type="match status" value="1"/>
</dbReference>
<proteinExistence type="predicted"/>
<gene>
    <name evidence="1" type="ORF">BJ997_002351</name>
</gene>
<dbReference type="EMBL" id="JACHBQ010000001">
    <property type="protein sequence ID" value="MBB5641803.1"/>
    <property type="molecule type" value="Genomic_DNA"/>
</dbReference>
<dbReference type="Gene3D" id="3.30.1360.120">
    <property type="entry name" value="Probable tRNA modification gtpase trme, domain 1"/>
    <property type="match status" value="1"/>
</dbReference>
<dbReference type="EC" id="1.5.3.1" evidence="1"/>
<accession>A0A7W8ZXE7</accession>
<dbReference type="AlphaFoldDB" id="A0A7W8ZXE7"/>
<protein>
    <submittedName>
        <fullName evidence="1">Sarcosine oxidase subunit gamma</fullName>
        <ecNumber evidence="1">1.5.3.1</ecNumber>
    </submittedName>
</protein>
<dbReference type="InterPro" id="IPR027266">
    <property type="entry name" value="TrmE/GcvT-like"/>
</dbReference>
<sequence length="202" mass="21340">MMDDTQLDTLVARNPLDGHAGAFAAVSNSVTQIRSLPLARHLNLRLAADEVHLVATELGQALPTRACTFSSSEVASVVWLGPDEWLVIDTSTDPATRGGPGLEERLRRVLAGTRAAIVDQSGQRVSVLVTGDAAGLLAKGTAIDMHPDAFPDGSALQSHLAQTIVVLLARERGAIEILVRSSFARYLADWLVDAASDPAAND</sequence>
<evidence type="ECO:0000313" key="2">
    <source>
        <dbReference type="Proteomes" id="UP000561726"/>
    </source>
</evidence>